<feature type="region of interest" description="Disordered" evidence="3">
    <location>
        <begin position="866"/>
        <end position="1051"/>
    </location>
</feature>
<sequence length="1114" mass="127955">MLFLNERLGYVAFLTFFFNLIVLFMFNGGTHSMYREYPRKNQHQRILLEDLNGALSERFFSYGSNNFKLPIFIQAKAKGNKDIKMKDETEDESSIGGSYYEEMCANETREDETREDETCEDQIGGCNHSDSGSADGNIFGKLFMSIKRLLGIATPSDKKKEYVNCERLQKFNENFIHMMGNNLAIESTPVCLIDTGIDVNDRLIRFFLNGDHVDEKYYRSDYKNERNVFEFTSQNLDNGNSAHQYGINTEMCRANNYSYCESTNLEDVNNHGSFVAKTIIKADLLREKKNFKKSTNLVICKAFGDKDKNYSHLTPLIKCLKYCKMREVKIIHVSYNIYEKNDEFVDIMEDLKKSQIIVVTPSMRIYNEQKRHNKEEHYTGKIYPSSFSEHFENVFSVGSFCYEKKCISKEKVREELVSEKNGEFTYREKSTLLYFPLRKECLQGERSISMFGDAHASASFVNMLITMLNINPKLSVKKIREIIKSSLIRKKDLHRLSDWGGGTLNVLKIFDSVLKERKRFYNTLYQYTGINNEEKVGYTQRGNSLHKDTQPRGVQHNVDYDARGNGYTDGDKSGDVSSDESCDVSNDESGDESNDESGDESNDESGDEGNDESGDESNDESGDYNAQFDLRSQEAYDLIGTDEENIHSVAPSNPQRVEPESPRDTYSGAGESDGLINGDSYADAYDGIREDDGDNENFTESDARSTENMEEDMIHYDDNFFLKEETDMGMKPIVEKDGNIGRSNGKHRDEGEKYNSGYSSNFFDEKDVNIYKNPSRIPFISSFLQIPHYDETKSRYETHPKGESRINGDNTVQNYEQNRIKKGDTTSTRNRQQMYDSFSSSNLPPLDDYQSYEDVQKGNVNDSYYFREGNYYDGDNTTNQHGNREDRNYSDDASNAGRLYINFSKNSTTEDPRVQYGSINDKFSRENPNHGSSYGGDEEKTSSLNQPFDAEIYEEVRGGKKRRGTASDKTSIPTSKGREASSAKWGRKKNILGKSNGGEKGIQKVRSNKGVNVLKRSRSIKGGRNRERPSQSRNRRRRRKRAPKLMQRRSNEIYDRSRNKSRLNRGVKQIGKRIPKKHAVGNRKDEANMRELKKAKPVMRKIAKSPQMVIPRRR</sequence>
<feature type="region of interest" description="Disordered" evidence="3">
    <location>
        <begin position="797"/>
        <end position="850"/>
    </location>
</feature>
<feature type="region of interest" description="Disordered" evidence="3">
    <location>
        <begin position="733"/>
        <end position="754"/>
    </location>
</feature>
<feature type="compositionally biased region" description="Basic and acidic residues" evidence="3">
    <location>
        <begin position="1082"/>
        <end position="1094"/>
    </location>
</feature>
<organism evidence="5 6">
    <name type="scientific">Plasmodium ovale</name>
    <name type="common">malaria parasite P. ovale</name>
    <dbReference type="NCBI Taxonomy" id="36330"/>
    <lineage>
        <taxon>Eukaryota</taxon>
        <taxon>Sar</taxon>
        <taxon>Alveolata</taxon>
        <taxon>Apicomplexa</taxon>
        <taxon>Aconoidasida</taxon>
        <taxon>Haemosporida</taxon>
        <taxon>Plasmodiidae</taxon>
        <taxon>Plasmodium</taxon>
        <taxon>Plasmodium (Plasmodium)</taxon>
    </lineage>
</organism>
<keyword evidence="4" id="KW-0812">Transmembrane</keyword>
<accession>A0A1C3KJ10</accession>
<protein>
    <recommendedName>
        <fullName evidence="2">subtilisin</fullName>
        <ecNumber evidence="2">3.4.21.62</ecNumber>
    </recommendedName>
</protein>
<dbReference type="Gene3D" id="3.40.50.200">
    <property type="entry name" value="Peptidase S8/S53 domain"/>
    <property type="match status" value="1"/>
</dbReference>
<feature type="compositionally biased region" description="Basic residues" evidence="3">
    <location>
        <begin position="1033"/>
        <end position="1047"/>
    </location>
</feature>
<dbReference type="AlphaFoldDB" id="A0A1C3KJ10"/>
<feature type="region of interest" description="Disordered" evidence="3">
    <location>
        <begin position="542"/>
        <end position="624"/>
    </location>
</feature>
<comment type="catalytic activity">
    <reaction evidence="1">
        <text>Hydrolysis of proteins with broad specificity for peptide bonds, and a preference for a large uncharged residue in P1. Hydrolyzes peptide amides.</text>
        <dbReference type="EC" id="3.4.21.62"/>
    </reaction>
</comment>
<feature type="region of interest" description="Disordered" evidence="3">
    <location>
        <begin position="1069"/>
        <end position="1114"/>
    </location>
</feature>
<dbReference type="InterPro" id="IPR036852">
    <property type="entry name" value="Peptidase_S8/S53_dom_sf"/>
</dbReference>
<dbReference type="VEuPathDB" id="PlasmoDB:POWCR01_000160400"/>
<dbReference type="VEuPathDB" id="PlasmoDB:PocGH01_10034200"/>
<keyword evidence="4" id="KW-1133">Transmembrane helix</keyword>
<proteinExistence type="predicted"/>
<dbReference type="OrthoDB" id="387243at2759"/>
<evidence type="ECO:0000313" key="6">
    <source>
        <dbReference type="Proteomes" id="UP000243200"/>
    </source>
</evidence>
<dbReference type="SUPFAM" id="SSF52743">
    <property type="entry name" value="Subtilisin-like"/>
    <property type="match status" value="1"/>
</dbReference>
<feature type="compositionally biased region" description="Basic and acidic residues" evidence="3">
    <location>
        <begin position="797"/>
        <end position="806"/>
    </location>
</feature>
<feature type="compositionally biased region" description="Basic residues" evidence="3">
    <location>
        <begin position="1069"/>
        <end position="1081"/>
    </location>
</feature>
<evidence type="ECO:0000256" key="4">
    <source>
        <dbReference type="SAM" id="Phobius"/>
    </source>
</evidence>
<dbReference type="Proteomes" id="UP000243200">
    <property type="component" value="Unassembled WGS sequence"/>
</dbReference>
<dbReference type="GO" id="GO:0004252">
    <property type="term" value="F:serine-type endopeptidase activity"/>
    <property type="evidence" value="ECO:0007669"/>
    <property type="project" value="UniProtKB-EC"/>
</dbReference>
<gene>
    <name evidence="5" type="primary">PowCR01_000160400</name>
    <name evidence="5" type="ORF">POWCR01_000160400</name>
</gene>
<reference evidence="5 6" key="1">
    <citation type="submission" date="2016-06" db="EMBL/GenBank/DDBJ databases">
        <authorList>
            <consortium name="Pathogen Informatics"/>
        </authorList>
    </citation>
    <scope>NUCLEOTIDE SEQUENCE [LARGE SCALE GENOMIC DNA]</scope>
</reference>
<feature type="region of interest" description="Disordered" evidence="3">
    <location>
        <begin position="636"/>
        <end position="712"/>
    </location>
</feature>
<evidence type="ECO:0000256" key="3">
    <source>
        <dbReference type="SAM" id="MobiDB-lite"/>
    </source>
</evidence>
<evidence type="ECO:0000256" key="2">
    <source>
        <dbReference type="ARBA" id="ARBA00023619"/>
    </source>
</evidence>
<dbReference type="EC" id="3.4.21.62" evidence="2"/>
<dbReference type="GO" id="GO:0006508">
    <property type="term" value="P:proteolysis"/>
    <property type="evidence" value="ECO:0007669"/>
    <property type="project" value="InterPro"/>
</dbReference>
<feature type="compositionally biased region" description="Basic and acidic residues" evidence="3">
    <location>
        <begin position="701"/>
        <end position="712"/>
    </location>
</feature>
<feature type="compositionally biased region" description="Acidic residues" evidence="3">
    <location>
        <begin position="577"/>
        <end position="622"/>
    </location>
</feature>
<evidence type="ECO:0000313" key="5">
    <source>
        <dbReference type="EMBL" id="SBT73860.1"/>
    </source>
</evidence>
<feature type="compositionally biased region" description="Polar residues" evidence="3">
    <location>
        <begin position="807"/>
        <end position="817"/>
    </location>
</feature>
<keyword evidence="4" id="KW-0472">Membrane</keyword>
<evidence type="ECO:0000256" key="1">
    <source>
        <dbReference type="ARBA" id="ARBA00023529"/>
    </source>
</evidence>
<feature type="compositionally biased region" description="Acidic residues" evidence="3">
    <location>
        <begin position="689"/>
        <end position="699"/>
    </location>
</feature>
<feature type="compositionally biased region" description="Polar residues" evidence="3">
    <location>
        <begin position="825"/>
        <end position="843"/>
    </location>
</feature>
<feature type="transmembrane region" description="Helical" evidence="4">
    <location>
        <begin position="7"/>
        <end position="26"/>
    </location>
</feature>
<dbReference type="EMBL" id="FLRJ01000534">
    <property type="protein sequence ID" value="SBT73860.1"/>
    <property type="molecule type" value="Genomic_DNA"/>
</dbReference>
<name>A0A1C3KJ10_PLAOA</name>